<dbReference type="STRING" id="118168.MC7420_3679"/>
<dbReference type="GO" id="GO:0005737">
    <property type="term" value="C:cytoplasm"/>
    <property type="evidence" value="ECO:0007669"/>
    <property type="project" value="TreeGrafter"/>
</dbReference>
<keyword evidence="14" id="KW-1185">Reference proteome</keyword>
<dbReference type="InterPro" id="IPR045865">
    <property type="entry name" value="ACT-like_dom_sf"/>
</dbReference>
<dbReference type="CDD" id="cd13630">
    <property type="entry name" value="PBP2_PDT_1"/>
    <property type="match status" value="1"/>
</dbReference>
<evidence type="ECO:0000256" key="10">
    <source>
        <dbReference type="RuleBase" id="RU361254"/>
    </source>
</evidence>
<evidence type="ECO:0000256" key="7">
    <source>
        <dbReference type="ARBA" id="ARBA00023239"/>
    </source>
</evidence>
<dbReference type="PROSITE" id="PS51171">
    <property type="entry name" value="PREPHENATE_DEHYDR_3"/>
    <property type="match status" value="1"/>
</dbReference>
<dbReference type="PROSITE" id="PS51671">
    <property type="entry name" value="ACT"/>
    <property type="match status" value="1"/>
</dbReference>
<comment type="pathway">
    <text evidence="1 10">Amino-acid biosynthesis; L-phenylalanine biosynthesis; phenylpyruvate from prephenate: step 1/1.</text>
</comment>
<evidence type="ECO:0000313" key="13">
    <source>
        <dbReference type="EMBL" id="EDX73505.1"/>
    </source>
</evidence>
<dbReference type="SUPFAM" id="SSF55021">
    <property type="entry name" value="ACT-like"/>
    <property type="match status" value="1"/>
</dbReference>
<dbReference type="InterPro" id="IPR002912">
    <property type="entry name" value="ACT_dom"/>
</dbReference>
<keyword evidence="7 10" id="KW-0456">Lyase</keyword>
<keyword evidence="6 10" id="KW-0584">Phenylalanine biosynthesis</keyword>
<dbReference type="Proteomes" id="UP000003835">
    <property type="component" value="Unassembled WGS sequence"/>
</dbReference>
<dbReference type="UniPathway" id="UPA00121">
    <property type="reaction ID" value="UER00345"/>
</dbReference>
<evidence type="ECO:0000259" key="12">
    <source>
        <dbReference type="PROSITE" id="PS51671"/>
    </source>
</evidence>
<dbReference type="eggNOG" id="COG0077">
    <property type="taxonomic scope" value="Bacteria"/>
</dbReference>
<dbReference type="InterPro" id="IPR018528">
    <property type="entry name" value="Preph_deHydtase_CS"/>
</dbReference>
<evidence type="ECO:0000313" key="14">
    <source>
        <dbReference type="Proteomes" id="UP000003835"/>
    </source>
</evidence>
<dbReference type="Pfam" id="PF01842">
    <property type="entry name" value="ACT"/>
    <property type="match status" value="1"/>
</dbReference>
<dbReference type="RefSeq" id="WP_006103209.1">
    <property type="nucleotide sequence ID" value="NZ_DS989857.1"/>
</dbReference>
<protein>
    <recommendedName>
        <fullName evidence="3 10">Prephenate dehydratase</fullName>
        <shortName evidence="10">PDT</shortName>
        <ecNumber evidence="2 10">4.2.1.51</ecNumber>
    </recommendedName>
</protein>
<dbReference type="NCBIfam" id="NF008865">
    <property type="entry name" value="PRK11898.1"/>
    <property type="match status" value="1"/>
</dbReference>
<dbReference type="SUPFAM" id="SSF53850">
    <property type="entry name" value="Periplasmic binding protein-like II"/>
    <property type="match status" value="1"/>
</dbReference>
<evidence type="ECO:0000256" key="3">
    <source>
        <dbReference type="ARBA" id="ARBA00021872"/>
    </source>
</evidence>
<dbReference type="HOGENOM" id="CLU_035008_0_2_3"/>
<dbReference type="EMBL" id="DS989857">
    <property type="protein sequence ID" value="EDX73505.1"/>
    <property type="molecule type" value="Genomic_DNA"/>
</dbReference>
<dbReference type="PANTHER" id="PTHR21022">
    <property type="entry name" value="PREPHENATE DEHYDRATASE P PROTEIN"/>
    <property type="match status" value="1"/>
</dbReference>
<name>B4VX13_9CYAN</name>
<dbReference type="PANTHER" id="PTHR21022:SF19">
    <property type="entry name" value="PREPHENATE DEHYDRATASE-RELATED"/>
    <property type="match status" value="1"/>
</dbReference>
<dbReference type="Pfam" id="PF00800">
    <property type="entry name" value="PDT"/>
    <property type="match status" value="1"/>
</dbReference>
<dbReference type="CDD" id="cd04905">
    <property type="entry name" value="ACT_CM-PDT"/>
    <property type="match status" value="1"/>
</dbReference>
<evidence type="ECO:0000256" key="2">
    <source>
        <dbReference type="ARBA" id="ARBA00013147"/>
    </source>
</evidence>
<dbReference type="InterPro" id="IPR008242">
    <property type="entry name" value="Chor_mutase/pphenate_deHydtase"/>
</dbReference>
<accession>B4VX13</accession>
<dbReference type="InterPro" id="IPR001086">
    <property type="entry name" value="Preph_deHydtase"/>
</dbReference>
<dbReference type="PIRSF" id="PIRSF001500">
    <property type="entry name" value="Chor_mut_pdt_Ppr"/>
    <property type="match status" value="1"/>
</dbReference>
<dbReference type="EC" id="4.2.1.51" evidence="2 10"/>
<feature type="domain" description="Prephenate dehydratase" evidence="11">
    <location>
        <begin position="4"/>
        <end position="187"/>
    </location>
</feature>
<comment type="catalytic activity">
    <reaction evidence="8 10">
        <text>prephenate + H(+) = 3-phenylpyruvate + CO2 + H2O</text>
        <dbReference type="Rhea" id="RHEA:21648"/>
        <dbReference type="ChEBI" id="CHEBI:15377"/>
        <dbReference type="ChEBI" id="CHEBI:15378"/>
        <dbReference type="ChEBI" id="CHEBI:16526"/>
        <dbReference type="ChEBI" id="CHEBI:18005"/>
        <dbReference type="ChEBI" id="CHEBI:29934"/>
        <dbReference type="EC" id="4.2.1.51"/>
    </reaction>
</comment>
<gene>
    <name evidence="10" type="primary">pheA</name>
    <name evidence="13" type="ORF">MC7420_3679</name>
</gene>
<dbReference type="PROSITE" id="PS00858">
    <property type="entry name" value="PREPHENATE_DEHYDR_2"/>
    <property type="match status" value="1"/>
</dbReference>
<dbReference type="AlphaFoldDB" id="B4VX13"/>
<dbReference type="Gene3D" id="3.40.190.10">
    <property type="entry name" value="Periplasmic binding protein-like II"/>
    <property type="match status" value="2"/>
</dbReference>
<reference evidence="13 14" key="1">
    <citation type="submission" date="2008-07" db="EMBL/GenBank/DDBJ databases">
        <authorList>
            <person name="Tandeau de Marsac N."/>
            <person name="Ferriera S."/>
            <person name="Johnson J."/>
            <person name="Kravitz S."/>
            <person name="Beeson K."/>
            <person name="Sutton G."/>
            <person name="Rogers Y.-H."/>
            <person name="Friedman R."/>
            <person name="Frazier M."/>
            <person name="Venter J.C."/>
        </authorList>
    </citation>
    <scope>NUCLEOTIDE SEQUENCE [LARGE SCALE GENOMIC DNA]</scope>
    <source>
        <strain evidence="13 14">PCC 7420</strain>
    </source>
</reference>
<evidence type="ECO:0000259" key="11">
    <source>
        <dbReference type="PROSITE" id="PS51171"/>
    </source>
</evidence>
<keyword evidence="5 10" id="KW-0057">Aromatic amino acid biosynthesis</keyword>
<dbReference type="Gene3D" id="3.30.70.260">
    <property type="match status" value="1"/>
</dbReference>
<evidence type="ECO:0000256" key="4">
    <source>
        <dbReference type="ARBA" id="ARBA00022605"/>
    </source>
</evidence>
<evidence type="ECO:0000256" key="9">
    <source>
        <dbReference type="PIRSR" id="PIRSR001500-2"/>
    </source>
</evidence>
<feature type="domain" description="ACT" evidence="12">
    <location>
        <begin position="198"/>
        <end position="275"/>
    </location>
</feature>
<dbReference type="OrthoDB" id="9802281at2"/>
<keyword evidence="4 10" id="KW-0028">Amino-acid biosynthesis</keyword>
<sequence length="287" mass="31032">MSISIAHLGPPGTYAEAAALAYCRTLTRECDSKAWLCPYPSIAQTLHAVAKGQADLAVVPVENSIEGSVTITLDTLWQLDQLQIQQALVLPIQHALLSRASRLQAIQTVYSHPQALAQCQGWLENSLPLVQLVPTNSTTEALQHLDTDYTAGVIASQRAAMLYQLPILAAAINDYPDNCTRFWIVGQQSSPGGSHTSLAFSTPANVPGALVKPLQAFAQREINLSRIESRPTKRSLGEYLFFIDLEANASTPLVQEALSEAASHTEILKIFGSYSVIPIDSTALIEN</sequence>
<dbReference type="GO" id="GO:0009094">
    <property type="term" value="P:L-phenylalanine biosynthetic process"/>
    <property type="evidence" value="ECO:0007669"/>
    <property type="project" value="UniProtKB-UniPathway"/>
</dbReference>
<proteinExistence type="predicted"/>
<evidence type="ECO:0000256" key="6">
    <source>
        <dbReference type="ARBA" id="ARBA00023222"/>
    </source>
</evidence>
<feature type="site" description="Essential for prephenate dehydratase activity" evidence="9">
    <location>
        <position position="180"/>
    </location>
</feature>
<evidence type="ECO:0000256" key="8">
    <source>
        <dbReference type="ARBA" id="ARBA00047848"/>
    </source>
</evidence>
<dbReference type="PROSITE" id="PS00857">
    <property type="entry name" value="PREPHENATE_DEHYDR_1"/>
    <property type="match status" value="1"/>
</dbReference>
<evidence type="ECO:0000256" key="1">
    <source>
        <dbReference type="ARBA" id="ARBA00004741"/>
    </source>
</evidence>
<dbReference type="GO" id="GO:0004664">
    <property type="term" value="F:prephenate dehydratase activity"/>
    <property type="evidence" value="ECO:0007669"/>
    <property type="project" value="UniProtKB-UniRule"/>
</dbReference>
<organism evidence="13 14">
    <name type="scientific">Coleofasciculus chthonoplastes PCC 7420</name>
    <dbReference type="NCBI Taxonomy" id="118168"/>
    <lineage>
        <taxon>Bacteria</taxon>
        <taxon>Bacillati</taxon>
        <taxon>Cyanobacteriota</taxon>
        <taxon>Cyanophyceae</taxon>
        <taxon>Coleofasciculales</taxon>
        <taxon>Coleofasciculaceae</taxon>
        <taxon>Coleofasciculus</taxon>
    </lineage>
</organism>
<evidence type="ECO:0000256" key="5">
    <source>
        <dbReference type="ARBA" id="ARBA00023141"/>
    </source>
</evidence>